<feature type="region of interest" description="Disordered" evidence="1">
    <location>
        <begin position="61"/>
        <end position="82"/>
    </location>
</feature>
<evidence type="ECO:0000313" key="2">
    <source>
        <dbReference type="EMBL" id="GBG91589.1"/>
    </source>
</evidence>
<feature type="region of interest" description="Disordered" evidence="1">
    <location>
        <begin position="125"/>
        <end position="146"/>
    </location>
</feature>
<sequence length="225" mass="23512">MPIKKGCHVVKYKKVFAEGPSKGSGTRDDEWVTDFDGAGDDEDVVSGNEVEAVRQASVHAQGALQINQSRPQTASQPRGGEGVRKADIVIDVDAGHVAREVQVKVAPQTSLVGGSNERTRVTALPEGKDSERIQSPPATPHGQTVPEAGGVANVVVQGSVRGPKRQNLVDTHGSTVAGSSRTVVGAAAVKSHGMAMTTSCWLTGSGRAMHVMGSKLRRSCGWTTL</sequence>
<dbReference type="EMBL" id="BFEA01000923">
    <property type="protein sequence ID" value="GBG91589.1"/>
    <property type="molecule type" value="Genomic_DNA"/>
</dbReference>
<feature type="compositionally biased region" description="Acidic residues" evidence="1">
    <location>
        <begin position="31"/>
        <end position="40"/>
    </location>
</feature>
<gene>
    <name evidence="2" type="ORF">CBR_g52625</name>
</gene>
<evidence type="ECO:0000313" key="3">
    <source>
        <dbReference type="Proteomes" id="UP000265515"/>
    </source>
</evidence>
<dbReference type="AlphaFoldDB" id="A0A388MAV6"/>
<organism evidence="2 3">
    <name type="scientific">Chara braunii</name>
    <name type="common">Braun's stonewort</name>
    <dbReference type="NCBI Taxonomy" id="69332"/>
    <lineage>
        <taxon>Eukaryota</taxon>
        <taxon>Viridiplantae</taxon>
        <taxon>Streptophyta</taxon>
        <taxon>Charophyceae</taxon>
        <taxon>Charales</taxon>
        <taxon>Characeae</taxon>
        <taxon>Chara</taxon>
    </lineage>
</organism>
<dbReference type="Proteomes" id="UP000265515">
    <property type="component" value="Unassembled WGS sequence"/>
</dbReference>
<comment type="caution">
    <text evidence="2">The sequence shown here is derived from an EMBL/GenBank/DDBJ whole genome shotgun (WGS) entry which is preliminary data.</text>
</comment>
<name>A0A388MAV6_CHABU</name>
<accession>A0A388MAV6</accession>
<keyword evidence="3" id="KW-1185">Reference proteome</keyword>
<reference evidence="2 3" key="1">
    <citation type="journal article" date="2018" name="Cell">
        <title>The Chara Genome: Secondary Complexity and Implications for Plant Terrestrialization.</title>
        <authorList>
            <person name="Nishiyama T."/>
            <person name="Sakayama H."/>
            <person name="Vries J.D."/>
            <person name="Buschmann H."/>
            <person name="Saint-Marcoux D."/>
            <person name="Ullrich K.K."/>
            <person name="Haas F.B."/>
            <person name="Vanderstraeten L."/>
            <person name="Becker D."/>
            <person name="Lang D."/>
            <person name="Vosolsobe S."/>
            <person name="Rombauts S."/>
            <person name="Wilhelmsson P.K.I."/>
            <person name="Janitza P."/>
            <person name="Kern R."/>
            <person name="Heyl A."/>
            <person name="Rumpler F."/>
            <person name="Villalobos L.I.A.C."/>
            <person name="Clay J.M."/>
            <person name="Skokan R."/>
            <person name="Toyoda A."/>
            <person name="Suzuki Y."/>
            <person name="Kagoshima H."/>
            <person name="Schijlen E."/>
            <person name="Tajeshwar N."/>
            <person name="Catarino B."/>
            <person name="Hetherington A.J."/>
            <person name="Saltykova A."/>
            <person name="Bonnot C."/>
            <person name="Breuninger H."/>
            <person name="Symeonidi A."/>
            <person name="Radhakrishnan G.V."/>
            <person name="Van Nieuwerburgh F."/>
            <person name="Deforce D."/>
            <person name="Chang C."/>
            <person name="Karol K.G."/>
            <person name="Hedrich R."/>
            <person name="Ulvskov P."/>
            <person name="Glockner G."/>
            <person name="Delwiche C.F."/>
            <person name="Petrasek J."/>
            <person name="Van de Peer Y."/>
            <person name="Friml J."/>
            <person name="Beilby M."/>
            <person name="Dolan L."/>
            <person name="Kohara Y."/>
            <person name="Sugano S."/>
            <person name="Fujiyama A."/>
            <person name="Delaux P.-M."/>
            <person name="Quint M."/>
            <person name="TheiBen G."/>
            <person name="Hagemann M."/>
            <person name="Harholt J."/>
            <person name="Dunand C."/>
            <person name="Zachgo S."/>
            <person name="Langdale J."/>
            <person name="Maumus F."/>
            <person name="Straeten D.V.D."/>
            <person name="Gould S.B."/>
            <person name="Rensing S.A."/>
        </authorList>
    </citation>
    <scope>NUCLEOTIDE SEQUENCE [LARGE SCALE GENOMIC DNA]</scope>
    <source>
        <strain evidence="2 3">S276</strain>
    </source>
</reference>
<protein>
    <submittedName>
        <fullName evidence="2">Uncharacterized protein</fullName>
    </submittedName>
</protein>
<feature type="region of interest" description="Disordered" evidence="1">
    <location>
        <begin position="18"/>
        <end position="40"/>
    </location>
</feature>
<evidence type="ECO:0000256" key="1">
    <source>
        <dbReference type="SAM" id="MobiDB-lite"/>
    </source>
</evidence>
<dbReference type="Gramene" id="GBG91589">
    <property type="protein sequence ID" value="GBG91589"/>
    <property type="gene ID" value="CBR_g52625"/>
</dbReference>
<feature type="compositionally biased region" description="Polar residues" evidence="1">
    <location>
        <begin position="64"/>
        <end position="76"/>
    </location>
</feature>
<proteinExistence type="predicted"/>